<dbReference type="SUPFAM" id="SSF46894">
    <property type="entry name" value="C-terminal effector domain of the bipartite response regulators"/>
    <property type="match status" value="1"/>
</dbReference>
<dbReference type="Pfam" id="PF00196">
    <property type="entry name" value="GerE"/>
    <property type="match status" value="1"/>
</dbReference>
<dbReference type="PRINTS" id="PR00038">
    <property type="entry name" value="HTHLUXR"/>
</dbReference>
<dbReference type="SUPFAM" id="SSF52172">
    <property type="entry name" value="CheY-like"/>
    <property type="match status" value="1"/>
</dbReference>
<evidence type="ECO:0000259" key="7">
    <source>
        <dbReference type="PROSITE" id="PS50110"/>
    </source>
</evidence>
<name>A0A0K2SNI6_LIMPI</name>
<keyword evidence="2" id="KW-0805">Transcription regulation</keyword>
<accession>A0A0K2SNI6</accession>
<dbReference type="InterPro" id="IPR000792">
    <property type="entry name" value="Tscrpt_reg_LuxR_C"/>
</dbReference>
<dbReference type="PROSITE" id="PS50043">
    <property type="entry name" value="HTH_LUXR_2"/>
    <property type="match status" value="1"/>
</dbReference>
<reference evidence="9" key="1">
    <citation type="submission" date="2015-07" db="EMBL/GenBank/DDBJ databases">
        <title>Complete genome sequence and phylogenetic analysis of Limnochorda pilosa.</title>
        <authorList>
            <person name="Watanabe M."/>
            <person name="Kojima H."/>
            <person name="Fukui M."/>
        </authorList>
    </citation>
    <scope>NUCLEOTIDE SEQUENCE [LARGE SCALE GENOMIC DNA]</scope>
    <source>
        <strain evidence="9">HC45</strain>
    </source>
</reference>
<dbReference type="InterPro" id="IPR039420">
    <property type="entry name" value="WalR-like"/>
</dbReference>
<evidence type="ECO:0000313" key="9">
    <source>
        <dbReference type="Proteomes" id="UP000065807"/>
    </source>
</evidence>
<evidence type="ECO:0000256" key="3">
    <source>
        <dbReference type="ARBA" id="ARBA00023125"/>
    </source>
</evidence>
<keyword evidence="4" id="KW-0804">Transcription</keyword>
<dbReference type="GO" id="GO:0006355">
    <property type="term" value="P:regulation of DNA-templated transcription"/>
    <property type="evidence" value="ECO:0007669"/>
    <property type="project" value="InterPro"/>
</dbReference>
<dbReference type="SMART" id="SM00421">
    <property type="entry name" value="HTH_LUXR"/>
    <property type="match status" value="1"/>
</dbReference>
<evidence type="ECO:0000256" key="4">
    <source>
        <dbReference type="ARBA" id="ARBA00023163"/>
    </source>
</evidence>
<dbReference type="CDD" id="cd17535">
    <property type="entry name" value="REC_NarL-like"/>
    <property type="match status" value="1"/>
</dbReference>
<dbReference type="SMART" id="SM00448">
    <property type="entry name" value="REC"/>
    <property type="match status" value="1"/>
</dbReference>
<gene>
    <name evidence="8" type="ORF">LIP_2859</name>
</gene>
<dbReference type="InterPro" id="IPR016032">
    <property type="entry name" value="Sig_transdc_resp-reg_C-effctor"/>
</dbReference>
<feature type="modified residue" description="4-aspartylphosphate" evidence="5">
    <location>
        <position position="53"/>
    </location>
</feature>
<evidence type="ECO:0000256" key="2">
    <source>
        <dbReference type="ARBA" id="ARBA00023015"/>
    </source>
</evidence>
<dbReference type="CDD" id="cd06170">
    <property type="entry name" value="LuxR_C_like"/>
    <property type="match status" value="1"/>
</dbReference>
<sequence length="227" mass="24797">MAILLVDDDPLSRGALRRLIGLVEGVVVAGEAAGPEEAREGVRRFHPDAVLMDVHMGHVNGFQVTRDLVREHPGLRVLVVSVLPENPYAVEAFRAGASGFLRKEDAPRRLAEAIRTVVQGETYLSPAVAPELVRELVRSRASGLDFPSLTPREQEILELLAQGLSNKEIAAVLHSTVRTVKAHVSHVLEKLNVDDRTQAAVLALRLGLVRSQDAPYREPRSAPNEGR</sequence>
<protein>
    <submittedName>
        <fullName evidence="8">LuxR family transcriptional regulator</fullName>
    </submittedName>
</protein>
<dbReference type="InterPro" id="IPR011006">
    <property type="entry name" value="CheY-like_superfamily"/>
</dbReference>
<dbReference type="PROSITE" id="PS50110">
    <property type="entry name" value="RESPONSE_REGULATORY"/>
    <property type="match status" value="1"/>
</dbReference>
<evidence type="ECO:0000256" key="1">
    <source>
        <dbReference type="ARBA" id="ARBA00022553"/>
    </source>
</evidence>
<dbReference type="GO" id="GO:0003677">
    <property type="term" value="F:DNA binding"/>
    <property type="evidence" value="ECO:0007669"/>
    <property type="project" value="UniProtKB-KW"/>
</dbReference>
<evidence type="ECO:0000256" key="5">
    <source>
        <dbReference type="PROSITE-ProRule" id="PRU00169"/>
    </source>
</evidence>
<dbReference type="PANTHER" id="PTHR43214">
    <property type="entry name" value="TWO-COMPONENT RESPONSE REGULATOR"/>
    <property type="match status" value="1"/>
</dbReference>
<organism evidence="8 9">
    <name type="scientific">Limnochorda pilosa</name>
    <dbReference type="NCBI Taxonomy" id="1555112"/>
    <lineage>
        <taxon>Bacteria</taxon>
        <taxon>Bacillati</taxon>
        <taxon>Bacillota</taxon>
        <taxon>Limnochordia</taxon>
        <taxon>Limnochordales</taxon>
        <taxon>Limnochordaceae</taxon>
        <taxon>Limnochorda</taxon>
    </lineage>
</organism>
<keyword evidence="1 5" id="KW-0597">Phosphoprotein</keyword>
<dbReference type="Pfam" id="PF00072">
    <property type="entry name" value="Response_reg"/>
    <property type="match status" value="1"/>
</dbReference>
<evidence type="ECO:0000313" key="8">
    <source>
        <dbReference type="EMBL" id="BAS28688.1"/>
    </source>
</evidence>
<dbReference type="InterPro" id="IPR058245">
    <property type="entry name" value="NreC/VraR/RcsB-like_REC"/>
</dbReference>
<keyword evidence="9" id="KW-1185">Reference proteome</keyword>
<dbReference type="AlphaFoldDB" id="A0A0K2SNI6"/>
<dbReference type="GO" id="GO:0000160">
    <property type="term" value="P:phosphorelay signal transduction system"/>
    <property type="evidence" value="ECO:0007669"/>
    <property type="project" value="InterPro"/>
</dbReference>
<evidence type="ECO:0000259" key="6">
    <source>
        <dbReference type="PROSITE" id="PS50043"/>
    </source>
</evidence>
<dbReference type="PANTHER" id="PTHR43214:SF43">
    <property type="entry name" value="TWO-COMPONENT RESPONSE REGULATOR"/>
    <property type="match status" value="1"/>
</dbReference>
<dbReference type="Gene3D" id="3.40.50.2300">
    <property type="match status" value="1"/>
</dbReference>
<feature type="domain" description="HTH luxR-type" evidence="6">
    <location>
        <begin position="142"/>
        <end position="207"/>
    </location>
</feature>
<dbReference type="KEGG" id="lpil:LIP_2859"/>
<dbReference type="STRING" id="1555112.LIP_2859"/>
<dbReference type="InterPro" id="IPR001789">
    <property type="entry name" value="Sig_transdc_resp-reg_receiver"/>
</dbReference>
<keyword evidence="3" id="KW-0238">DNA-binding</keyword>
<feature type="domain" description="Response regulatory" evidence="7">
    <location>
        <begin position="2"/>
        <end position="118"/>
    </location>
</feature>
<dbReference type="EMBL" id="AP014924">
    <property type="protein sequence ID" value="BAS28688.1"/>
    <property type="molecule type" value="Genomic_DNA"/>
</dbReference>
<proteinExistence type="predicted"/>
<dbReference type="Proteomes" id="UP000065807">
    <property type="component" value="Chromosome"/>
</dbReference>
<reference evidence="9" key="2">
    <citation type="journal article" date="2016" name="Int. J. Syst. Evol. Microbiol.">
        <title>Complete genome sequence and cell structure of Limnochorda pilosa, a Gram-negative spore-former within the phylum Firmicutes.</title>
        <authorList>
            <person name="Watanabe M."/>
            <person name="Kojima H."/>
            <person name="Fukui M."/>
        </authorList>
    </citation>
    <scope>NUCLEOTIDE SEQUENCE [LARGE SCALE GENOMIC DNA]</scope>
    <source>
        <strain evidence="9">HC45</strain>
    </source>
</reference>